<dbReference type="AlphaFoldDB" id="A0A918DCA0"/>
<sequence>MMDSRHPRIDTPAVHSRMALDHLRAAWDWARATHPAVQDFDKGRPSLREVAVSSTWVLRGDCPDGRELHACIYDDALQIRIATPGPYAPIAHVALELPARLGGHPKAA</sequence>
<dbReference type="Proteomes" id="UP000598196">
    <property type="component" value="Unassembled WGS sequence"/>
</dbReference>
<protein>
    <submittedName>
        <fullName evidence="1">Uncharacterized protein</fullName>
    </submittedName>
</protein>
<dbReference type="RefSeq" id="WP_146285454.1">
    <property type="nucleotide sequence ID" value="NZ_BMLP01000001.1"/>
</dbReference>
<name>A0A918DCA0_9RHOB</name>
<dbReference type="EMBL" id="BMLP01000001">
    <property type="protein sequence ID" value="GGO26817.1"/>
    <property type="molecule type" value="Genomic_DNA"/>
</dbReference>
<keyword evidence="2" id="KW-1185">Reference proteome</keyword>
<comment type="caution">
    <text evidence="1">The sequence shown here is derived from an EMBL/GenBank/DDBJ whole genome shotgun (WGS) entry which is preliminary data.</text>
</comment>
<proteinExistence type="predicted"/>
<evidence type="ECO:0000313" key="1">
    <source>
        <dbReference type="EMBL" id="GGO26817.1"/>
    </source>
</evidence>
<gene>
    <name evidence="1" type="ORF">GCM10010991_07830</name>
</gene>
<organism evidence="1 2">
    <name type="scientific">Gemmobacter aquaticus</name>
    <dbReference type="NCBI Taxonomy" id="490185"/>
    <lineage>
        <taxon>Bacteria</taxon>
        <taxon>Pseudomonadati</taxon>
        <taxon>Pseudomonadota</taxon>
        <taxon>Alphaproteobacteria</taxon>
        <taxon>Rhodobacterales</taxon>
        <taxon>Paracoccaceae</taxon>
        <taxon>Gemmobacter</taxon>
    </lineage>
</organism>
<accession>A0A918DCA0</accession>
<reference evidence="1 2" key="1">
    <citation type="journal article" date="2014" name="Int. J. Syst. Evol. Microbiol.">
        <title>Complete genome sequence of Corynebacterium casei LMG S-19264T (=DSM 44701T), isolated from a smear-ripened cheese.</title>
        <authorList>
            <consortium name="US DOE Joint Genome Institute (JGI-PGF)"/>
            <person name="Walter F."/>
            <person name="Albersmeier A."/>
            <person name="Kalinowski J."/>
            <person name="Ruckert C."/>
        </authorList>
    </citation>
    <scope>NUCLEOTIDE SEQUENCE [LARGE SCALE GENOMIC DNA]</scope>
    <source>
        <strain evidence="1 2">CGMCC 1.7029</strain>
    </source>
</reference>
<evidence type="ECO:0000313" key="2">
    <source>
        <dbReference type="Proteomes" id="UP000598196"/>
    </source>
</evidence>